<organism evidence="2 3">
    <name type="scientific">Rattus norvegicus</name>
    <name type="common">Rat</name>
    <dbReference type="NCBI Taxonomy" id="10116"/>
    <lineage>
        <taxon>Eukaryota</taxon>
        <taxon>Metazoa</taxon>
        <taxon>Chordata</taxon>
        <taxon>Craniata</taxon>
        <taxon>Vertebrata</taxon>
        <taxon>Euteleostomi</taxon>
        <taxon>Mammalia</taxon>
        <taxon>Eutheria</taxon>
        <taxon>Euarchontoglires</taxon>
        <taxon>Glires</taxon>
        <taxon>Rodentia</taxon>
        <taxon>Myomorpha</taxon>
        <taxon>Muroidea</taxon>
        <taxon>Muridae</taxon>
        <taxon>Murinae</taxon>
        <taxon>Rattus</taxon>
    </lineage>
</organism>
<reference evidence="3" key="1">
    <citation type="submission" date="2005-09" db="EMBL/GenBank/DDBJ databases">
        <authorList>
            <person name="Mural R.J."/>
            <person name="Li P.W."/>
            <person name="Adams M.D."/>
            <person name="Amanatides P.G."/>
            <person name="Baden-Tillson H."/>
            <person name="Barnstead M."/>
            <person name="Chin S.H."/>
            <person name="Dew I."/>
            <person name="Evans C.A."/>
            <person name="Ferriera S."/>
            <person name="Flanigan M."/>
            <person name="Fosler C."/>
            <person name="Glodek A."/>
            <person name="Gu Z."/>
            <person name="Holt R.A."/>
            <person name="Jennings D."/>
            <person name="Kraft C.L."/>
            <person name="Lu F."/>
            <person name="Nguyen T."/>
            <person name="Nusskern D.R."/>
            <person name="Pfannkoch C.M."/>
            <person name="Sitter C."/>
            <person name="Sutton G.G."/>
            <person name="Venter J.C."/>
            <person name="Wang Z."/>
            <person name="Woodage T."/>
            <person name="Zheng X.H."/>
            <person name="Zhong F."/>
        </authorList>
    </citation>
    <scope>NUCLEOTIDE SEQUENCE [LARGE SCALE GENOMIC DNA]</scope>
    <source>
        <strain>BN</strain>
        <strain evidence="3">Sprague-Dawley</strain>
    </source>
</reference>
<feature type="domain" description="KRAB" evidence="1">
    <location>
        <begin position="8"/>
        <end position="47"/>
    </location>
</feature>
<dbReference type="PANTHER" id="PTHR23232:SF133">
    <property type="entry name" value="RIKEN CDNA 1700020N01 GENE"/>
    <property type="match status" value="1"/>
</dbReference>
<dbReference type="InterPro" id="IPR036051">
    <property type="entry name" value="KRAB_dom_sf"/>
</dbReference>
<proteinExistence type="predicted"/>
<gene>
    <name evidence="2" type="ORF">rCG_56819</name>
</gene>
<name>A6KS06_RAT</name>
<dbReference type="PROSITE" id="PS50805">
    <property type="entry name" value="KRAB"/>
    <property type="match status" value="1"/>
</dbReference>
<sequence>MALMQGCVTFQDVAISFSHEEWRLLDETQKLLYLSVMLQNFALINSQ</sequence>
<evidence type="ECO:0000259" key="1">
    <source>
        <dbReference type="PROSITE" id="PS50805"/>
    </source>
</evidence>
<protein>
    <submittedName>
        <fullName evidence="2">RCG56819</fullName>
    </submittedName>
</protein>
<dbReference type="InterPro" id="IPR050169">
    <property type="entry name" value="Krueppel_C2H2_ZnF"/>
</dbReference>
<evidence type="ECO:0000313" key="2">
    <source>
        <dbReference type="EMBL" id="EDL84913.1"/>
    </source>
</evidence>
<evidence type="ECO:0000313" key="3">
    <source>
        <dbReference type="Proteomes" id="UP000234681"/>
    </source>
</evidence>
<dbReference type="Pfam" id="PF01352">
    <property type="entry name" value="KRAB"/>
    <property type="match status" value="1"/>
</dbReference>
<dbReference type="CDD" id="cd07765">
    <property type="entry name" value="KRAB_A-box"/>
    <property type="match status" value="1"/>
</dbReference>
<dbReference type="PANTHER" id="PTHR23232">
    <property type="entry name" value="KRAB DOMAIN C2H2 ZINC FINGER"/>
    <property type="match status" value="1"/>
</dbReference>
<feature type="non-terminal residue" evidence="2">
    <location>
        <position position="47"/>
    </location>
</feature>
<dbReference type="SUPFAM" id="SSF109640">
    <property type="entry name" value="KRAB domain (Kruppel-associated box)"/>
    <property type="match status" value="1"/>
</dbReference>
<dbReference type="InterPro" id="IPR001909">
    <property type="entry name" value="KRAB"/>
</dbReference>
<dbReference type="Proteomes" id="UP000234681">
    <property type="component" value="Chromosome 1"/>
</dbReference>
<accession>A6KS06</accession>
<dbReference type="AlphaFoldDB" id="A6KS06"/>
<dbReference type="GO" id="GO:0006355">
    <property type="term" value="P:regulation of DNA-templated transcription"/>
    <property type="evidence" value="ECO:0007669"/>
    <property type="project" value="InterPro"/>
</dbReference>
<dbReference type="Gene3D" id="6.10.140.140">
    <property type="match status" value="1"/>
</dbReference>
<dbReference type="EMBL" id="CH474101">
    <property type="protein sequence ID" value="EDL84913.1"/>
    <property type="molecule type" value="Genomic_DNA"/>
</dbReference>